<dbReference type="InterPro" id="IPR011335">
    <property type="entry name" value="Restrct_endonuc-II-like"/>
</dbReference>
<dbReference type="SUPFAM" id="SSF52980">
    <property type="entry name" value="Restriction endonuclease-like"/>
    <property type="match status" value="1"/>
</dbReference>
<evidence type="ECO:0000256" key="2">
    <source>
        <dbReference type="HAMAP-Rule" id="MF_00048"/>
    </source>
</evidence>
<dbReference type="InterPro" id="IPR011856">
    <property type="entry name" value="tRNA_endonuc-like_dom_sf"/>
</dbReference>
<dbReference type="GO" id="GO:0003676">
    <property type="term" value="F:nucleic acid binding"/>
    <property type="evidence" value="ECO:0007669"/>
    <property type="project" value="InterPro"/>
</dbReference>
<gene>
    <name evidence="3" type="ORF">A3G52_01085</name>
</gene>
<dbReference type="PANTHER" id="PTHR34039:SF1">
    <property type="entry name" value="UPF0102 PROTEIN YRAN"/>
    <property type="match status" value="1"/>
</dbReference>
<comment type="similarity">
    <text evidence="1 2">Belongs to the UPF0102 family.</text>
</comment>
<dbReference type="HAMAP" id="MF_00048">
    <property type="entry name" value="UPF0102"/>
    <property type="match status" value="1"/>
</dbReference>
<dbReference type="Proteomes" id="UP000177269">
    <property type="component" value="Unassembled WGS sequence"/>
</dbReference>
<dbReference type="InterPro" id="IPR003509">
    <property type="entry name" value="UPF0102_YraN-like"/>
</dbReference>
<evidence type="ECO:0000313" key="4">
    <source>
        <dbReference type="Proteomes" id="UP000177269"/>
    </source>
</evidence>
<sequence>MKHVENSHNKELGSKGEDIACLFLMKHGYHIIERNYWRKWGEIDIVAQKGKRIYFIEVKTVSRESIKQISGSSAYKPEDNVHPRKRQRLARIFQTYLINKHVTDAKWQFDIICVYMCQRERIARVQILKDIII</sequence>
<protein>
    <recommendedName>
        <fullName evidence="2">UPF0102 protein A3G52_01085</fullName>
    </recommendedName>
</protein>
<dbReference type="Gene3D" id="3.40.1350.10">
    <property type="match status" value="1"/>
</dbReference>
<reference evidence="3 4" key="1">
    <citation type="journal article" date="2016" name="Nat. Commun.">
        <title>Thousands of microbial genomes shed light on interconnected biogeochemical processes in an aquifer system.</title>
        <authorList>
            <person name="Anantharaman K."/>
            <person name="Brown C.T."/>
            <person name="Hug L.A."/>
            <person name="Sharon I."/>
            <person name="Castelle C.J."/>
            <person name="Probst A.J."/>
            <person name="Thomas B.C."/>
            <person name="Singh A."/>
            <person name="Wilkins M.J."/>
            <person name="Karaoz U."/>
            <person name="Brodie E.L."/>
            <person name="Williams K.H."/>
            <person name="Hubbard S.S."/>
            <person name="Banfield J.F."/>
        </authorList>
    </citation>
    <scope>NUCLEOTIDE SEQUENCE [LARGE SCALE GENOMIC DNA]</scope>
</reference>
<evidence type="ECO:0000313" key="3">
    <source>
        <dbReference type="EMBL" id="OHA42413.1"/>
    </source>
</evidence>
<name>A0A1G2P2A6_9BACT</name>
<proteinExistence type="inferred from homology"/>
<accession>A0A1G2P2A6</accession>
<dbReference type="EMBL" id="MHSK01000012">
    <property type="protein sequence ID" value="OHA42413.1"/>
    <property type="molecule type" value="Genomic_DNA"/>
</dbReference>
<dbReference type="Pfam" id="PF02021">
    <property type="entry name" value="UPF0102"/>
    <property type="match status" value="1"/>
</dbReference>
<organism evidence="3 4">
    <name type="scientific">Candidatus Taylorbacteria bacterium RIFCSPLOWO2_12_FULL_43_20</name>
    <dbReference type="NCBI Taxonomy" id="1802332"/>
    <lineage>
        <taxon>Bacteria</taxon>
        <taxon>Candidatus Tayloriibacteriota</taxon>
    </lineage>
</organism>
<dbReference type="PANTHER" id="PTHR34039">
    <property type="entry name" value="UPF0102 PROTEIN YRAN"/>
    <property type="match status" value="1"/>
</dbReference>
<evidence type="ECO:0000256" key="1">
    <source>
        <dbReference type="ARBA" id="ARBA00006738"/>
    </source>
</evidence>
<dbReference type="AlphaFoldDB" id="A0A1G2P2A6"/>
<comment type="caution">
    <text evidence="3">The sequence shown here is derived from an EMBL/GenBank/DDBJ whole genome shotgun (WGS) entry which is preliminary data.</text>
</comment>